<feature type="compositionally biased region" description="Low complexity" evidence="1">
    <location>
        <begin position="18"/>
        <end position="27"/>
    </location>
</feature>
<dbReference type="AlphaFoldDB" id="A0AAW1UTH3"/>
<accession>A0AAW1UTH3</accession>
<protein>
    <submittedName>
        <fullName evidence="2">Uncharacterized protein</fullName>
    </submittedName>
</protein>
<reference evidence="2 3" key="1">
    <citation type="submission" date="2023-03" db="EMBL/GenBank/DDBJ databases">
        <title>Genome insight into feeding habits of ladybird beetles.</title>
        <authorList>
            <person name="Li H.-S."/>
            <person name="Huang Y.-H."/>
            <person name="Pang H."/>
        </authorList>
    </citation>
    <scope>NUCLEOTIDE SEQUENCE [LARGE SCALE GENOMIC DNA]</scope>
    <source>
        <strain evidence="2">SYSU_2023b</strain>
        <tissue evidence="2">Whole body</tissue>
    </source>
</reference>
<dbReference type="Proteomes" id="UP001431783">
    <property type="component" value="Unassembled WGS sequence"/>
</dbReference>
<gene>
    <name evidence="2" type="ORF">WA026_005290</name>
</gene>
<feature type="compositionally biased region" description="Basic and acidic residues" evidence="1">
    <location>
        <begin position="28"/>
        <end position="53"/>
    </location>
</feature>
<keyword evidence="3" id="KW-1185">Reference proteome</keyword>
<evidence type="ECO:0000313" key="3">
    <source>
        <dbReference type="Proteomes" id="UP001431783"/>
    </source>
</evidence>
<name>A0AAW1UTH3_9CUCU</name>
<comment type="caution">
    <text evidence="2">The sequence shown here is derived from an EMBL/GenBank/DDBJ whole genome shotgun (WGS) entry which is preliminary data.</text>
</comment>
<evidence type="ECO:0000313" key="2">
    <source>
        <dbReference type="EMBL" id="KAK9884340.1"/>
    </source>
</evidence>
<organism evidence="2 3">
    <name type="scientific">Henosepilachna vigintioctopunctata</name>
    <dbReference type="NCBI Taxonomy" id="420089"/>
    <lineage>
        <taxon>Eukaryota</taxon>
        <taxon>Metazoa</taxon>
        <taxon>Ecdysozoa</taxon>
        <taxon>Arthropoda</taxon>
        <taxon>Hexapoda</taxon>
        <taxon>Insecta</taxon>
        <taxon>Pterygota</taxon>
        <taxon>Neoptera</taxon>
        <taxon>Endopterygota</taxon>
        <taxon>Coleoptera</taxon>
        <taxon>Polyphaga</taxon>
        <taxon>Cucujiformia</taxon>
        <taxon>Coccinelloidea</taxon>
        <taxon>Coccinellidae</taxon>
        <taxon>Epilachninae</taxon>
        <taxon>Epilachnini</taxon>
        <taxon>Henosepilachna</taxon>
    </lineage>
</organism>
<feature type="region of interest" description="Disordered" evidence="1">
    <location>
        <begin position="16"/>
        <end position="53"/>
    </location>
</feature>
<sequence>MNNLKAECSSSFQRNVITTSSSSSTHSKTSETCRRKLNYKNKENSNTESEDSRAEKSVLSVISLNDTRRFLRSGAERLGKTLNNVRTTIGSFTQIFKISTKRRQILEEGPMTPECATPHTMSKQVLGRTPTKLYSPFSFESPYQPTTYDKENIPVQQKQVTMKKVTT</sequence>
<evidence type="ECO:0000256" key="1">
    <source>
        <dbReference type="SAM" id="MobiDB-lite"/>
    </source>
</evidence>
<dbReference type="EMBL" id="JARQZJ010000092">
    <property type="protein sequence ID" value="KAK9884340.1"/>
    <property type="molecule type" value="Genomic_DNA"/>
</dbReference>
<proteinExistence type="predicted"/>